<comment type="caution">
    <text evidence="3">The sequence shown here is derived from an EMBL/GenBank/DDBJ whole genome shotgun (WGS) entry which is preliminary data.</text>
</comment>
<dbReference type="OrthoDB" id="1296147at2759"/>
<keyword evidence="4" id="KW-1185">Reference proteome</keyword>
<feature type="domain" description="Retrotransposon Copia-like N-terminal" evidence="2">
    <location>
        <begin position="27"/>
        <end position="71"/>
    </location>
</feature>
<protein>
    <recommendedName>
        <fullName evidence="2">Retrotransposon Copia-like N-terminal domain-containing protein</fullName>
    </recommendedName>
</protein>
<dbReference type="PANTHER" id="PTHR37610:SF101">
    <property type="entry name" value="(RAPE) HYPOTHETICAL PROTEIN"/>
    <property type="match status" value="1"/>
</dbReference>
<dbReference type="EMBL" id="CAMAPE010000032">
    <property type="protein sequence ID" value="CAH9094830.1"/>
    <property type="molecule type" value="Genomic_DNA"/>
</dbReference>
<name>A0A9P0ZCA9_CUSEU</name>
<gene>
    <name evidence="3" type="ORF">CEURO_LOCUS12908</name>
</gene>
<proteinExistence type="predicted"/>
<feature type="region of interest" description="Disordered" evidence="1">
    <location>
        <begin position="1"/>
        <end position="21"/>
    </location>
</feature>
<dbReference type="PANTHER" id="PTHR37610">
    <property type="entry name" value="CCHC-TYPE DOMAIN-CONTAINING PROTEIN"/>
    <property type="match status" value="1"/>
</dbReference>
<organism evidence="3 4">
    <name type="scientific">Cuscuta europaea</name>
    <name type="common">European dodder</name>
    <dbReference type="NCBI Taxonomy" id="41803"/>
    <lineage>
        <taxon>Eukaryota</taxon>
        <taxon>Viridiplantae</taxon>
        <taxon>Streptophyta</taxon>
        <taxon>Embryophyta</taxon>
        <taxon>Tracheophyta</taxon>
        <taxon>Spermatophyta</taxon>
        <taxon>Magnoliopsida</taxon>
        <taxon>eudicotyledons</taxon>
        <taxon>Gunneridae</taxon>
        <taxon>Pentapetalae</taxon>
        <taxon>asterids</taxon>
        <taxon>lamiids</taxon>
        <taxon>Solanales</taxon>
        <taxon>Convolvulaceae</taxon>
        <taxon>Cuscuteae</taxon>
        <taxon>Cuscuta</taxon>
        <taxon>Cuscuta subgen. Cuscuta</taxon>
    </lineage>
</organism>
<evidence type="ECO:0000256" key="1">
    <source>
        <dbReference type="SAM" id="MobiDB-lite"/>
    </source>
</evidence>
<dbReference type="InterPro" id="IPR029472">
    <property type="entry name" value="Copia-like_N"/>
</dbReference>
<dbReference type="Proteomes" id="UP001152484">
    <property type="component" value="Unassembled WGS sequence"/>
</dbReference>
<dbReference type="AlphaFoldDB" id="A0A9P0ZCA9"/>
<reference evidence="3" key="1">
    <citation type="submission" date="2022-07" db="EMBL/GenBank/DDBJ databases">
        <authorList>
            <person name="Macas J."/>
            <person name="Novak P."/>
            <person name="Neumann P."/>
        </authorList>
    </citation>
    <scope>NUCLEOTIDE SEQUENCE</scope>
</reference>
<sequence>MSNSQSSNVPKNERRKVNDPGSPYFLHSFDIPGLNICGITLRGKENYREWSIVMRNAFRAKWKLGFLDGSITISEDKSGIEDWYTVNSMAVGWLMTSIEPTLRHTIAYMDSVHELWKEKICT</sequence>
<feature type="compositionally biased region" description="Polar residues" evidence="1">
    <location>
        <begin position="1"/>
        <end position="10"/>
    </location>
</feature>
<dbReference type="Pfam" id="PF14244">
    <property type="entry name" value="Retrotran_gag_3"/>
    <property type="match status" value="1"/>
</dbReference>
<accession>A0A9P0ZCA9</accession>
<evidence type="ECO:0000259" key="2">
    <source>
        <dbReference type="Pfam" id="PF14244"/>
    </source>
</evidence>
<evidence type="ECO:0000313" key="4">
    <source>
        <dbReference type="Proteomes" id="UP001152484"/>
    </source>
</evidence>
<evidence type="ECO:0000313" key="3">
    <source>
        <dbReference type="EMBL" id="CAH9094830.1"/>
    </source>
</evidence>